<keyword evidence="2" id="KW-0689">Ribosomal protein</keyword>
<sequence>MKAKTHSWAKKRVKITGTWKYILAKSCKRHLLSDKSKKAKWRNKYGVVSLRANVREMRQCLPNGL</sequence>
<evidence type="ECO:0000313" key="4">
    <source>
        <dbReference type="EMBL" id="EKE26061.1"/>
    </source>
</evidence>
<dbReference type="InterPro" id="IPR021137">
    <property type="entry name" value="Ribosomal_bL35-like"/>
</dbReference>
<dbReference type="GO" id="GO:0005840">
    <property type="term" value="C:ribosome"/>
    <property type="evidence" value="ECO:0007669"/>
    <property type="project" value="UniProtKB-KW"/>
</dbReference>
<comment type="caution">
    <text evidence="4">The sequence shown here is derived from an EMBL/GenBank/DDBJ whole genome shotgun (WGS) entry which is preliminary data.</text>
</comment>
<evidence type="ECO:0008006" key="5">
    <source>
        <dbReference type="Google" id="ProtNLM"/>
    </source>
</evidence>
<dbReference type="GO" id="GO:0003735">
    <property type="term" value="F:structural constituent of ribosome"/>
    <property type="evidence" value="ECO:0007669"/>
    <property type="project" value="InterPro"/>
</dbReference>
<reference evidence="4" key="1">
    <citation type="journal article" date="2012" name="Science">
        <title>Fermentation, hydrogen, and sulfur metabolism in multiple uncultivated bacterial phyla.</title>
        <authorList>
            <person name="Wrighton K.C."/>
            <person name="Thomas B.C."/>
            <person name="Sharon I."/>
            <person name="Miller C.S."/>
            <person name="Castelle C.J."/>
            <person name="VerBerkmoes N.C."/>
            <person name="Wilkins M.J."/>
            <person name="Hettich R.L."/>
            <person name="Lipton M.S."/>
            <person name="Williams K.H."/>
            <person name="Long P.E."/>
            <person name="Banfield J.F."/>
        </authorList>
    </citation>
    <scope>NUCLEOTIDE SEQUENCE [LARGE SCALE GENOMIC DNA]</scope>
</reference>
<dbReference type="EMBL" id="AMFJ01000973">
    <property type="protein sequence ID" value="EKE26061.1"/>
    <property type="molecule type" value="Genomic_DNA"/>
</dbReference>
<accession>K2F4P0</accession>
<dbReference type="SUPFAM" id="SSF143034">
    <property type="entry name" value="L35p-like"/>
    <property type="match status" value="1"/>
</dbReference>
<protein>
    <recommendedName>
        <fullName evidence="5">50S ribosomal protein L35</fullName>
    </recommendedName>
</protein>
<evidence type="ECO:0000256" key="1">
    <source>
        <dbReference type="ARBA" id="ARBA00006598"/>
    </source>
</evidence>
<keyword evidence="3" id="KW-0687">Ribonucleoprotein</keyword>
<evidence type="ECO:0000256" key="3">
    <source>
        <dbReference type="ARBA" id="ARBA00023274"/>
    </source>
</evidence>
<dbReference type="Pfam" id="PF01632">
    <property type="entry name" value="Ribosomal_L35p"/>
    <property type="match status" value="1"/>
</dbReference>
<organism evidence="4">
    <name type="scientific">uncultured bacterium</name>
    <name type="common">gcode 4</name>
    <dbReference type="NCBI Taxonomy" id="1234023"/>
    <lineage>
        <taxon>Bacteria</taxon>
        <taxon>environmental samples</taxon>
    </lineage>
</organism>
<dbReference type="GO" id="GO:0006412">
    <property type="term" value="P:translation"/>
    <property type="evidence" value="ECO:0007669"/>
    <property type="project" value="InterPro"/>
</dbReference>
<dbReference type="AlphaFoldDB" id="K2F4P0"/>
<dbReference type="Gene3D" id="4.10.410.60">
    <property type="match status" value="1"/>
</dbReference>
<gene>
    <name evidence="4" type="ORF">ACD_4C00457G0007</name>
</gene>
<dbReference type="GO" id="GO:1990904">
    <property type="term" value="C:ribonucleoprotein complex"/>
    <property type="evidence" value="ECO:0007669"/>
    <property type="project" value="UniProtKB-KW"/>
</dbReference>
<evidence type="ECO:0000256" key="2">
    <source>
        <dbReference type="ARBA" id="ARBA00022980"/>
    </source>
</evidence>
<name>K2F4P0_9BACT</name>
<proteinExistence type="inferred from homology"/>
<dbReference type="InterPro" id="IPR037229">
    <property type="entry name" value="Ribosomal_bL35_sf"/>
</dbReference>
<comment type="similarity">
    <text evidence="1">Belongs to the bacterial ribosomal protein bL35 family.</text>
</comment>